<evidence type="ECO:0008006" key="5">
    <source>
        <dbReference type="Google" id="ProtNLM"/>
    </source>
</evidence>
<dbReference type="Proteomes" id="UP001205920">
    <property type="component" value="Unassembled WGS sequence"/>
</dbReference>
<accession>A0AAW5HUW9</accession>
<dbReference type="EMBL" id="JAEUWV010000021">
    <property type="protein sequence ID" value="MCO6395314.1"/>
    <property type="molecule type" value="Genomic_DNA"/>
</dbReference>
<evidence type="ECO:0000313" key="4">
    <source>
        <dbReference type="Proteomes" id="UP001205920"/>
    </source>
</evidence>
<evidence type="ECO:0000313" key="3">
    <source>
        <dbReference type="EMBL" id="MCO6395314.1"/>
    </source>
</evidence>
<organism evidence="3 4">
    <name type="scientific">Corynebacterium lipophilum</name>
    <dbReference type="NCBI Taxonomy" id="2804918"/>
    <lineage>
        <taxon>Bacteria</taxon>
        <taxon>Bacillati</taxon>
        <taxon>Actinomycetota</taxon>
        <taxon>Actinomycetes</taxon>
        <taxon>Mycobacteriales</taxon>
        <taxon>Corynebacteriaceae</taxon>
        <taxon>Corynebacterium</taxon>
    </lineage>
</organism>
<proteinExistence type="predicted"/>
<keyword evidence="2" id="KW-1133">Transmembrane helix</keyword>
<comment type="caution">
    <text evidence="3">The sequence shown here is derived from an EMBL/GenBank/DDBJ whole genome shotgun (WGS) entry which is preliminary data.</text>
</comment>
<feature type="transmembrane region" description="Helical" evidence="2">
    <location>
        <begin position="23"/>
        <end position="44"/>
    </location>
</feature>
<dbReference type="RefSeq" id="WP_071573755.1">
    <property type="nucleotide sequence ID" value="NZ_JAEUWV010000021.1"/>
</dbReference>
<gene>
    <name evidence="3" type="ORF">JMN37_10095</name>
</gene>
<reference evidence="3 4" key="1">
    <citation type="submission" date="2021-01" db="EMBL/GenBank/DDBJ databases">
        <title>Identification and Characterization of Corynebacterium sp.</title>
        <authorList>
            <person name="Luo Q."/>
            <person name="Qu P."/>
            <person name="Chen Q."/>
        </authorList>
    </citation>
    <scope>NUCLEOTIDE SEQUENCE [LARGE SCALE GENOMIC DNA]</scope>
    <source>
        <strain evidence="3 4">MC-18</strain>
    </source>
</reference>
<feature type="region of interest" description="Disordered" evidence="1">
    <location>
        <begin position="131"/>
        <end position="157"/>
    </location>
</feature>
<protein>
    <recommendedName>
        <fullName evidence="5">DNA-binding transcriptional regulator of glucitol operon</fullName>
    </recommendedName>
</protein>
<evidence type="ECO:0000256" key="1">
    <source>
        <dbReference type="SAM" id="MobiDB-lite"/>
    </source>
</evidence>
<evidence type="ECO:0000256" key="2">
    <source>
        <dbReference type="SAM" id="Phobius"/>
    </source>
</evidence>
<keyword evidence="4" id="KW-1185">Reference proteome</keyword>
<name>A0AAW5HUW9_9CORY</name>
<dbReference type="AlphaFoldDB" id="A0AAW5HUW9"/>
<feature type="compositionally biased region" description="Basic and acidic residues" evidence="1">
    <location>
        <begin position="148"/>
        <end position="157"/>
    </location>
</feature>
<feature type="transmembrane region" description="Helical" evidence="2">
    <location>
        <begin position="56"/>
        <end position="74"/>
    </location>
</feature>
<keyword evidence="2" id="KW-0472">Membrane</keyword>
<keyword evidence="2" id="KW-0812">Transmembrane</keyword>
<sequence>MSEQNSFPGEEGAPKRRHVRVRAWHVVLLIAAVITCCLLAYWQWTRYQSGTGTFQNLGYALQWPFFGAFFVYAYKAGLKMENEKIDALNASGSMDELYEADLARYGADGSRDPVEIDEDFLPERPTLDVEEYNSMLAPRRRGSTEPNSEPKSEPNRK</sequence>